<evidence type="ECO:0000313" key="2">
    <source>
        <dbReference type="EMBL" id="KAK3267983.1"/>
    </source>
</evidence>
<evidence type="ECO:0000313" key="3">
    <source>
        <dbReference type="Proteomes" id="UP001190700"/>
    </source>
</evidence>
<organism evidence="2 3">
    <name type="scientific">Cymbomonas tetramitiformis</name>
    <dbReference type="NCBI Taxonomy" id="36881"/>
    <lineage>
        <taxon>Eukaryota</taxon>
        <taxon>Viridiplantae</taxon>
        <taxon>Chlorophyta</taxon>
        <taxon>Pyramimonadophyceae</taxon>
        <taxon>Pyramimonadales</taxon>
        <taxon>Pyramimonadaceae</taxon>
        <taxon>Cymbomonas</taxon>
    </lineage>
</organism>
<feature type="transmembrane region" description="Helical" evidence="1">
    <location>
        <begin position="141"/>
        <end position="165"/>
    </location>
</feature>
<reference evidence="2 3" key="1">
    <citation type="journal article" date="2015" name="Genome Biol. Evol.">
        <title>Comparative Genomics of a Bacterivorous Green Alga Reveals Evolutionary Causalities and Consequences of Phago-Mixotrophic Mode of Nutrition.</title>
        <authorList>
            <person name="Burns J.A."/>
            <person name="Paasch A."/>
            <person name="Narechania A."/>
            <person name="Kim E."/>
        </authorList>
    </citation>
    <scope>NUCLEOTIDE SEQUENCE [LARGE SCALE GENOMIC DNA]</scope>
    <source>
        <strain evidence="2 3">PLY_AMNH</strain>
    </source>
</reference>
<keyword evidence="3" id="KW-1185">Reference proteome</keyword>
<keyword evidence="1" id="KW-0812">Transmembrane</keyword>
<keyword evidence="1" id="KW-1133">Transmembrane helix</keyword>
<comment type="caution">
    <text evidence="2">The sequence shown here is derived from an EMBL/GenBank/DDBJ whole genome shotgun (WGS) entry which is preliminary data.</text>
</comment>
<dbReference type="Proteomes" id="UP001190700">
    <property type="component" value="Unassembled WGS sequence"/>
</dbReference>
<evidence type="ECO:0000256" key="1">
    <source>
        <dbReference type="SAM" id="Phobius"/>
    </source>
</evidence>
<protein>
    <submittedName>
        <fullName evidence="2">Uncharacterized protein</fullName>
    </submittedName>
</protein>
<feature type="transmembrane region" description="Helical" evidence="1">
    <location>
        <begin position="114"/>
        <end position="134"/>
    </location>
</feature>
<sequence>MFGETYDHKHDSDNEGNAYHKYLSAARSLFWTALVIILVFYTNLFYKFHQDTSPANVGEGKLLISGATTAKFGPESEPGDRRFKSIFESFREYERAHLVLWIVKDLMWAYSWKWPWIFVAAAAQLWAFDIVYLSQGWVSDFLFAFAIALWLFANILWAFGEMFFASHTHVASLGSEPGLLNMRWWASWIMVCALIPCAVAFTHNFNLWTRRT</sequence>
<name>A0AAE0FYB0_9CHLO</name>
<keyword evidence="1" id="KW-0472">Membrane</keyword>
<dbReference type="EMBL" id="LGRX02012080">
    <property type="protein sequence ID" value="KAK3267983.1"/>
    <property type="molecule type" value="Genomic_DNA"/>
</dbReference>
<gene>
    <name evidence="2" type="ORF">CYMTET_23490</name>
</gene>
<accession>A0AAE0FYB0</accession>
<dbReference type="AlphaFoldDB" id="A0AAE0FYB0"/>
<feature type="transmembrane region" description="Helical" evidence="1">
    <location>
        <begin position="29"/>
        <end position="46"/>
    </location>
</feature>
<proteinExistence type="predicted"/>
<feature type="transmembrane region" description="Helical" evidence="1">
    <location>
        <begin position="185"/>
        <end position="208"/>
    </location>
</feature>